<proteinExistence type="predicted"/>
<keyword evidence="3" id="KW-0520">NAD</keyword>
<keyword evidence="1" id="KW-0479">Metal-binding</keyword>
<dbReference type="InterPro" id="IPR005255">
    <property type="entry name" value="PdxA_fam"/>
</dbReference>
<dbReference type="RefSeq" id="WP_212491944.1">
    <property type="nucleotide sequence ID" value="NZ_JAFCJH010000004.1"/>
</dbReference>
<evidence type="ECO:0000256" key="2">
    <source>
        <dbReference type="ARBA" id="ARBA00023002"/>
    </source>
</evidence>
<protein>
    <submittedName>
        <fullName evidence="4">4-hydroxythreonine-4-phosphate dehydrogenase PdxA</fullName>
    </submittedName>
</protein>
<name>A0ABS5FDL9_9BRAD</name>
<dbReference type="Pfam" id="PF04166">
    <property type="entry name" value="PdxA"/>
    <property type="match status" value="1"/>
</dbReference>
<evidence type="ECO:0000313" key="5">
    <source>
        <dbReference type="Proteomes" id="UP001315278"/>
    </source>
</evidence>
<evidence type="ECO:0000313" key="4">
    <source>
        <dbReference type="EMBL" id="MBR0794876.1"/>
    </source>
</evidence>
<organism evidence="4 5">
    <name type="scientific">Bradyrhizobium jicamae</name>
    <dbReference type="NCBI Taxonomy" id="280332"/>
    <lineage>
        <taxon>Bacteria</taxon>
        <taxon>Pseudomonadati</taxon>
        <taxon>Pseudomonadota</taxon>
        <taxon>Alphaproteobacteria</taxon>
        <taxon>Hyphomicrobiales</taxon>
        <taxon>Nitrobacteraceae</taxon>
        <taxon>Bradyrhizobium</taxon>
    </lineage>
</organism>
<reference evidence="5" key="1">
    <citation type="journal article" date="2021" name="ISME J.">
        <title>Evolutionary origin and ecological implication of a unique nif island in free-living Bradyrhizobium lineages.</title>
        <authorList>
            <person name="Tao J."/>
        </authorList>
    </citation>
    <scope>NUCLEOTIDE SEQUENCE [LARGE SCALE GENOMIC DNA]</scope>
    <source>
        <strain evidence="5">SZCCT0434</strain>
    </source>
</reference>
<dbReference type="EMBL" id="JAFCJH010000004">
    <property type="protein sequence ID" value="MBR0794876.1"/>
    <property type="molecule type" value="Genomic_DNA"/>
</dbReference>
<keyword evidence="2" id="KW-0560">Oxidoreductase</keyword>
<comment type="caution">
    <text evidence="4">The sequence shown here is derived from an EMBL/GenBank/DDBJ whole genome shotgun (WGS) entry which is preliminary data.</text>
</comment>
<dbReference type="PANTHER" id="PTHR30004:SF3">
    <property type="entry name" value="4-HYDROXYTHREONINE-4-PHOSPHATE DEHYDROGENASE 2-RELATED"/>
    <property type="match status" value="1"/>
</dbReference>
<evidence type="ECO:0000256" key="1">
    <source>
        <dbReference type="ARBA" id="ARBA00022723"/>
    </source>
</evidence>
<dbReference type="SUPFAM" id="SSF53659">
    <property type="entry name" value="Isocitrate/Isopropylmalate dehydrogenase-like"/>
    <property type="match status" value="1"/>
</dbReference>
<keyword evidence="5" id="KW-1185">Reference proteome</keyword>
<sequence>MDVATTPSPLRPRIALAMGDPAGIAPELTARLLADREVTSSAQLLVIGDRRVLDEGARVAGVTLDIVHAMSEDSVPTVHERPVLLDLGHLDPKNVPVGQISLAGGSFALQNFKSALKLANAGRVDVVTFTPFNKAAMRLVHPSYEDEIVFVTEMLDFKGVASEFNILPQLWNARVTSHVPISGVASLITGDGILRGLRLTNEAMKEGGFAVPRIAVAGLNPHAGDGGNFGREEIDIIEPILAVARSEGINCHGPVPPDTVFVRARKGEFDAVLTMYHDQGQIAMKLIGFDQGVTLLGGFPFPLLTPAHGSAYDIAGKGVADPGASRAALLLAARMGAQRRRLAA</sequence>
<evidence type="ECO:0000256" key="3">
    <source>
        <dbReference type="ARBA" id="ARBA00023027"/>
    </source>
</evidence>
<dbReference type="Proteomes" id="UP001315278">
    <property type="component" value="Unassembled WGS sequence"/>
</dbReference>
<dbReference type="Gene3D" id="3.40.718.10">
    <property type="entry name" value="Isopropylmalate Dehydrogenase"/>
    <property type="match status" value="1"/>
</dbReference>
<dbReference type="PANTHER" id="PTHR30004">
    <property type="entry name" value="4-HYDROXYTHREONINE-4-PHOSPHATE DEHYDROGENASE"/>
    <property type="match status" value="1"/>
</dbReference>
<accession>A0ABS5FDL9</accession>
<gene>
    <name evidence="4" type="ORF">JQ615_05665</name>
</gene>